<keyword evidence="6" id="KW-0460">Magnesium</keyword>
<reference evidence="12" key="1">
    <citation type="submission" date="2016-10" db="EMBL/GenBank/DDBJ databases">
        <title>New CRISPR-Cas systems from uncultivated microbes.</title>
        <authorList>
            <person name="Burstein D."/>
            <person name="Harrington L.B."/>
            <person name="Strutt S.C."/>
            <person name="Probst A.J."/>
            <person name="Anantharaman K."/>
            <person name="Thomas B.C."/>
            <person name="Doudna J.A."/>
            <person name="Banfield J.F."/>
        </authorList>
    </citation>
    <scope>NUCLEOTIDE SEQUENCE</scope>
    <source>
        <strain evidence="12">ARMAN-4</strain>
    </source>
</reference>
<dbReference type="InterPro" id="IPR003615">
    <property type="entry name" value="HNH_nuc"/>
</dbReference>
<evidence type="ECO:0000256" key="1">
    <source>
        <dbReference type="ARBA" id="ARBA00001946"/>
    </source>
</evidence>
<dbReference type="Pfam" id="PF14239">
    <property type="entry name" value="RRXRR"/>
    <property type="match status" value="1"/>
</dbReference>
<keyword evidence="9" id="KW-0238">DNA-binding</keyword>
<dbReference type="GO" id="GO:0016787">
    <property type="term" value="F:hydrolase activity"/>
    <property type="evidence" value="ECO:0007669"/>
    <property type="project" value="UniProtKB-KW"/>
</dbReference>
<proteinExistence type="predicted"/>
<evidence type="ECO:0000256" key="9">
    <source>
        <dbReference type="ARBA" id="ARBA00023125"/>
    </source>
</evidence>
<evidence type="ECO:0000256" key="10">
    <source>
        <dbReference type="ARBA" id="ARBA00023211"/>
    </source>
</evidence>
<keyword evidence="5" id="KW-0378">Hydrolase</keyword>
<feature type="domain" description="HNH Cas9-type" evidence="11">
    <location>
        <begin position="446"/>
        <end position="595"/>
    </location>
</feature>
<evidence type="ECO:0000256" key="8">
    <source>
        <dbReference type="ARBA" id="ARBA00023118"/>
    </source>
</evidence>
<dbReference type="GO" id="GO:0004519">
    <property type="term" value="F:endonuclease activity"/>
    <property type="evidence" value="ECO:0007669"/>
    <property type="project" value="UniProtKB-KW"/>
</dbReference>
<dbReference type="GO" id="GO:0003677">
    <property type="term" value="F:DNA binding"/>
    <property type="evidence" value="ECO:0007669"/>
    <property type="project" value="UniProtKB-KW"/>
</dbReference>
<evidence type="ECO:0000256" key="2">
    <source>
        <dbReference type="ARBA" id="ARBA00022722"/>
    </source>
</evidence>
<evidence type="ECO:0000259" key="11">
    <source>
        <dbReference type="PROSITE" id="PS51749"/>
    </source>
</evidence>
<dbReference type="GO" id="GO:0046872">
    <property type="term" value="F:metal ion binding"/>
    <property type="evidence" value="ECO:0007669"/>
    <property type="project" value="UniProtKB-KW"/>
</dbReference>
<evidence type="ECO:0000256" key="6">
    <source>
        <dbReference type="ARBA" id="ARBA00022842"/>
    </source>
</evidence>
<evidence type="ECO:0000256" key="3">
    <source>
        <dbReference type="ARBA" id="ARBA00022723"/>
    </source>
</evidence>
<keyword evidence="3" id="KW-0479">Metal-binding</keyword>
<dbReference type="InterPro" id="IPR036397">
    <property type="entry name" value="RNaseH_sf"/>
</dbReference>
<name>A0A1L3KS20_PARA4</name>
<accession>A0A1L3KS20</accession>
<evidence type="ECO:0000313" key="12">
    <source>
        <dbReference type="EMBL" id="APG80630.1"/>
    </source>
</evidence>
<evidence type="ECO:0000256" key="4">
    <source>
        <dbReference type="ARBA" id="ARBA00022759"/>
    </source>
</evidence>
<dbReference type="Gene3D" id="3.30.420.10">
    <property type="entry name" value="Ribonuclease H-like superfamily/Ribonuclease H"/>
    <property type="match status" value="1"/>
</dbReference>
<comment type="cofactor">
    <cofactor evidence="1">
        <name>Mg(2+)</name>
        <dbReference type="ChEBI" id="CHEBI:18420"/>
    </cofactor>
</comment>
<protein>
    <submittedName>
        <fullName evidence="12">CRISPR-associated endonuclease Cas9</fullName>
    </submittedName>
</protein>
<organism evidence="12">
    <name type="scientific">Candidatus Parvarchaeum acidiphilum ARMAN-4</name>
    <dbReference type="NCBI Taxonomy" id="662760"/>
    <lineage>
        <taxon>Archaea</taxon>
        <taxon>Candidatus Parvarchaeota</taxon>
        <taxon>Candidatus Parvarchaeum</taxon>
    </lineage>
</organism>
<keyword evidence="7" id="KW-0694">RNA-binding</keyword>
<sequence>MLGSSRYLRYNLTSFEGKEPFLIMGYYKEYNKELSSKAQKEFNDQISEFNSYYKLGIDLGDKTGIAIVKGNKIILAKTLIDLHSQKLDKRREARRNRRTRLSRKKRLARLRSWVMRQKVGNQRLPDPYKIMHDNKYWSIYNKSNSANKKNWIDLLIHSNSLSADDFVRGLTIIFRKRGYLAFKYLSRLSDKEFEKYIDNLKPPISKYEYDEDLEELSSRVENGEIEEKKFEGLKNKLDKIDKESKDFQVKQREEVKKELEDLVDLFAKSVDNKIDKARWKRELNNLLDKKVRKIRFDNRFILKCKIKGCNKNTPKKEKVRDFELKMVLNNARSDYQISDEDLNSFRNEVINIFQKKENLKKGELKGVTIEDLRKQLNKTFNKAKIKKGIREQIRSIVFEKISGRSKFCKEHLKEFSEKPAPSDRINYGVNSAREQHDFRVLNFIDKKIFKDKLIDPSKLRYITIESPEPETEKLEKGQISEKSFETLKEKLAKETGGIDIYTGEKLKKDFEIEHIFPRARMGPSIRENEVASNLETNKEKADRTPWEWFGQDEKRWSEFEKRVNSLYSKKKISERKREILLNKSNEYPGLNPTELSRIPSTLSDFVESIRKMFVKYGYEEPQTLVQKGKPIIQVVRGRDTQALRWRWHALDSNIIPEKDRKSSFNHAEDAVIAACMPPYYLRQKIFREEAKIKRKVSNKEKEVTRPDMPTKKIAPNWSEFMKTRNEPVIEVIGKVKPSWKNSIMDQTFYKYLLKPFKDNLIKIPNVKNTYKWIGVNGQTDSLSLPSKVLSISNKKVDSSTVLLVHDKKGGKRNWVPKSIGGLLVYITPKDGPKRIVQVKPATQGLLIYRNEDGRVDAVREFINPVIEMYNNGKLAFVEKENEEELLKYFNLLEKGQKFERIRRYDMITYNSKFYYVTKINKNHRVTIQEESKIKAESDKVKSSSGKEYTRKETEELSLQKLAELISI</sequence>
<dbReference type="Gene3D" id="1.10.30.50">
    <property type="match status" value="1"/>
</dbReference>
<dbReference type="EMBL" id="KY040241">
    <property type="protein sequence ID" value="APG80630.1"/>
    <property type="molecule type" value="Genomic_DNA"/>
</dbReference>
<evidence type="ECO:0000256" key="7">
    <source>
        <dbReference type="ARBA" id="ARBA00022884"/>
    </source>
</evidence>
<keyword evidence="10" id="KW-0464">Manganese</keyword>
<keyword evidence="4 12" id="KW-0255">Endonuclease</keyword>
<dbReference type="GO" id="GO:0003723">
    <property type="term" value="F:RNA binding"/>
    <property type="evidence" value="ECO:0007669"/>
    <property type="project" value="UniProtKB-KW"/>
</dbReference>
<dbReference type="InterPro" id="IPR033114">
    <property type="entry name" value="HNH_CAS9"/>
</dbReference>
<dbReference type="GO" id="GO:0051607">
    <property type="term" value="P:defense response to virus"/>
    <property type="evidence" value="ECO:0007669"/>
    <property type="project" value="UniProtKB-KW"/>
</dbReference>
<keyword evidence="2" id="KW-0540">Nuclease</keyword>
<dbReference type="InterPro" id="IPR025938">
    <property type="entry name" value="RRXRR_dom"/>
</dbReference>
<keyword evidence="8" id="KW-0051">Antiviral defense</keyword>
<dbReference type="PROSITE" id="PS51749">
    <property type="entry name" value="HNH_CAS9"/>
    <property type="match status" value="1"/>
</dbReference>
<dbReference type="AlphaFoldDB" id="A0A1L3KS20"/>
<evidence type="ECO:0000256" key="5">
    <source>
        <dbReference type="ARBA" id="ARBA00022801"/>
    </source>
</evidence>
<dbReference type="Pfam" id="PF13395">
    <property type="entry name" value="HNH_4"/>
    <property type="match status" value="1"/>
</dbReference>